<evidence type="ECO:0000256" key="1">
    <source>
        <dbReference type="ARBA" id="ARBA00004123"/>
    </source>
</evidence>
<protein>
    <submittedName>
        <fullName evidence="11">Stress-responsive transcriptional activator</fullName>
    </submittedName>
</protein>
<dbReference type="EMBL" id="BTGD01000001">
    <property type="protein sequence ID" value="GMM53543.1"/>
    <property type="molecule type" value="Genomic_DNA"/>
</dbReference>
<name>A0AAV5RQN7_MAUHU</name>
<feature type="compositionally biased region" description="Polar residues" evidence="9">
    <location>
        <begin position="314"/>
        <end position="325"/>
    </location>
</feature>
<evidence type="ECO:0000256" key="2">
    <source>
        <dbReference type="ARBA" id="ARBA00022723"/>
    </source>
</evidence>
<keyword evidence="6" id="KW-0238">DNA-binding</keyword>
<organism evidence="11 12">
    <name type="scientific">Maudiozyma humilis</name>
    <name type="common">Sour dough yeast</name>
    <name type="synonym">Kazachstania humilis</name>
    <dbReference type="NCBI Taxonomy" id="51915"/>
    <lineage>
        <taxon>Eukaryota</taxon>
        <taxon>Fungi</taxon>
        <taxon>Dikarya</taxon>
        <taxon>Ascomycota</taxon>
        <taxon>Saccharomycotina</taxon>
        <taxon>Saccharomycetes</taxon>
        <taxon>Saccharomycetales</taxon>
        <taxon>Saccharomycetaceae</taxon>
        <taxon>Maudiozyma</taxon>
    </lineage>
</organism>
<evidence type="ECO:0000313" key="11">
    <source>
        <dbReference type="EMBL" id="GMM53543.1"/>
    </source>
</evidence>
<feature type="compositionally biased region" description="Low complexity" evidence="9">
    <location>
        <begin position="550"/>
        <end position="568"/>
    </location>
</feature>
<feature type="region of interest" description="Disordered" evidence="9">
    <location>
        <begin position="384"/>
        <end position="414"/>
    </location>
</feature>
<keyword evidence="3" id="KW-0677">Repeat</keyword>
<feature type="domain" description="C2H2-type" evidence="10">
    <location>
        <begin position="614"/>
        <end position="642"/>
    </location>
</feature>
<feature type="region of interest" description="Disordered" evidence="9">
    <location>
        <begin position="58"/>
        <end position="82"/>
    </location>
</feature>
<feature type="compositionally biased region" description="Basic residues" evidence="9">
    <location>
        <begin position="520"/>
        <end position="529"/>
    </location>
</feature>
<dbReference type="GO" id="GO:0003700">
    <property type="term" value="F:DNA-binding transcription factor activity"/>
    <property type="evidence" value="ECO:0007669"/>
    <property type="project" value="TreeGrafter"/>
</dbReference>
<feature type="compositionally biased region" description="Low complexity" evidence="9">
    <location>
        <begin position="58"/>
        <end position="68"/>
    </location>
</feature>
<evidence type="ECO:0000256" key="4">
    <source>
        <dbReference type="ARBA" id="ARBA00022771"/>
    </source>
</evidence>
<gene>
    <name evidence="11" type="ORF">DAKH74_001590</name>
</gene>
<proteinExistence type="predicted"/>
<feature type="region of interest" description="Disordered" evidence="9">
    <location>
        <begin position="97"/>
        <end position="116"/>
    </location>
</feature>
<dbReference type="GO" id="GO:0005634">
    <property type="term" value="C:nucleus"/>
    <property type="evidence" value="ECO:0007669"/>
    <property type="project" value="UniProtKB-SubCell"/>
</dbReference>
<evidence type="ECO:0000256" key="7">
    <source>
        <dbReference type="ARBA" id="ARBA00023242"/>
    </source>
</evidence>
<dbReference type="GO" id="GO:0032502">
    <property type="term" value="P:developmental process"/>
    <property type="evidence" value="ECO:0007669"/>
    <property type="project" value="UniProtKB-ARBA"/>
</dbReference>
<feature type="domain" description="C2H2-type" evidence="10">
    <location>
        <begin position="643"/>
        <end position="670"/>
    </location>
</feature>
<comment type="caution">
    <text evidence="11">The sequence shown here is derived from an EMBL/GenBank/DDBJ whole genome shotgun (WGS) entry which is preliminary data.</text>
</comment>
<keyword evidence="7" id="KW-0539">Nucleus</keyword>
<evidence type="ECO:0000256" key="6">
    <source>
        <dbReference type="ARBA" id="ARBA00023125"/>
    </source>
</evidence>
<feature type="compositionally biased region" description="Low complexity" evidence="9">
    <location>
        <begin position="404"/>
        <end position="414"/>
    </location>
</feature>
<dbReference type="PROSITE" id="PS50157">
    <property type="entry name" value="ZINC_FINGER_C2H2_2"/>
    <property type="match status" value="2"/>
</dbReference>
<dbReference type="PANTHER" id="PTHR24404:SF114">
    <property type="entry name" value="KLUMPFUSS, ISOFORM B-RELATED"/>
    <property type="match status" value="1"/>
</dbReference>
<keyword evidence="5" id="KW-0862">Zinc</keyword>
<dbReference type="GO" id="GO:0008270">
    <property type="term" value="F:zinc ion binding"/>
    <property type="evidence" value="ECO:0007669"/>
    <property type="project" value="UniProtKB-KW"/>
</dbReference>
<reference evidence="11 12" key="1">
    <citation type="journal article" date="2023" name="Elife">
        <title>Identification of key yeast species and microbe-microbe interactions impacting larval growth of Drosophila in the wild.</title>
        <authorList>
            <person name="Mure A."/>
            <person name="Sugiura Y."/>
            <person name="Maeda R."/>
            <person name="Honda K."/>
            <person name="Sakurai N."/>
            <person name="Takahashi Y."/>
            <person name="Watada M."/>
            <person name="Katoh T."/>
            <person name="Gotoh A."/>
            <person name="Gotoh Y."/>
            <person name="Taniguchi I."/>
            <person name="Nakamura K."/>
            <person name="Hayashi T."/>
            <person name="Katayama T."/>
            <person name="Uemura T."/>
            <person name="Hattori Y."/>
        </authorList>
    </citation>
    <scope>NUCLEOTIDE SEQUENCE [LARGE SCALE GENOMIC DNA]</scope>
    <source>
        <strain evidence="11 12">KH-74</strain>
    </source>
</reference>
<evidence type="ECO:0000256" key="9">
    <source>
        <dbReference type="SAM" id="MobiDB-lite"/>
    </source>
</evidence>
<comment type="subcellular location">
    <subcellularLocation>
        <location evidence="1">Nucleus</location>
    </subcellularLocation>
</comment>
<dbReference type="GO" id="GO:0000978">
    <property type="term" value="F:RNA polymerase II cis-regulatory region sequence-specific DNA binding"/>
    <property type="evidence" value="ECO:0007669"/>
    <property type="project" value="TreeGrafter"/>
</dbReference>
<dbReference type="PROSITE" id="PS00028">
    <property type="entry name" value="ZINC_FINGER_C2H2_1"/>
    <property type="match status" value="2"/>
</dbReference>
<dbReference type="InterPro" id="IPR036236">
    <property type="entry name" value="Znf_C2H2_sf"/>
</dbReference>
<dbReference type="GO" id="GO:0006357">
    <property type="term" value="P:regulation of transcription by RNA polymerase II"/>
    <property type="evidence" value="ECO:0007669"/>
    <property type="project" value="TreeGrafter"/>
</dbReference>
<feature type="compositionally biased region" description="Low complexity" evidence="9">
    <location>
        <begin position="304"/>
        <end position="313"/>
    </location>
</feature>
<sequence>MQSTLFDTVLGGESMFSPQAPVDATATASASAKERALEAQDEFLGGLETSVTPVDQNAAASAAAATPAQPGHTDSNSSATTKLNTANNSFLDLQQLNGAGATAPGPGPGPNAPTTLLAQNTMYNLESLSTPSAMNDLLAMLDQEEDLNSTQPHSRLMSPKASYDASYDASNEIPGFGMRAASNSFLDADMDAFPQGNANNSNEHLLPDIAEDNYATDPARKNSYVDPASTLALGGSLGNALVAGNPTPAGAAMHSSGMGWARRASELVSASQPPPQMSMAPRQSISDSVDFWNLGSGPAPMHSQQQQQLQQQQHRGSTSPLSPGNTHHRYSINEELSQALSGYNLNFSGSGGGAADSNADSAIDMLSDNDADAELQMGLGSPRQSVSVDFSLSSPHQPRAMNRGSVSAGAGASATAPPGNELFYNLYSANDQLGGDYYHNMSMSSDDMPGPAHGITPANVQSGAATNAIPQDDLASPRKKFIKPSMMLADSASISAKLAFSGLQKKPETFPTIDTQSFHHPSKIVKRKSVSSTTPVNLRADQSRRRRKSTIGISSMSSFSTSPRNSASSSSMAAESAAAAAAAAASSASMASAKRNSSSNIAVSLLEDASAKPFQCKDCDKAFRRSEHLKRHVRSVHSTERPFPCMLCEKKFSRSDNLSQHLKTHKKHGDF</sequence>
<feature type="region of interest" description="Disordered" evidence="9">
    <location>
        <begin position="510"/>
        <end position="568"/>
    </location>
</feature>
<evidence type="ECO:0000256" key="3">
    <source>
        <dbReference type="ARBA" id="ARBA00022737"/>
    </source>
</evidence>
<dbReference type="Gene3D" id="3.30.160.60">
    <property type="entry name" value="Classic Zinc Finger"/>
    <property type="match status" value="2"/>
</dbReference>
<dbReference type="FunFam" id="3.30.160.60:FF:000202">
    <property type="entry name" value="Zinc finger protein 574"/>
    <property type="match status" value="1"/>
</dbReference>
<feature type="compositionally biased region" description="Polar residues" evidence="9">
    <location>
        <begin position="384"/>
        <end position="396"/>
    </location>
</feature>
<dbReference type="SUPFAM" id="SSF57667">
    <property type="entry name" value="beta-beta-alpha zinc fingers"/>
    <property type="match status" value="1"/>
</dbReference>
<keyword evidence="4 8" id="KW-0863">Zinc-finger</keyword>
<dbReference type="FunFam" id="3.30.160.60:FF:000204">
    <property type="entry name" value="Zinc finger protein 331"/>
    <property type="match status" value="1"/>
</dbReference>
<feature type="region of interest" description="Disordered" evidence="9">
    <location>
        <begin position="288"/>
        <end position="328"/>
    </location>
</feature>
<dbReference type="Proteomes" id="UP001377567">
    <property type="component" value="Unassembled WGS sequence"/>
</dbReference>
<dbReference type="SMART" id="SM00355">
    <property type="entry name" value="ZnF_C2H2"/>
    <property type="match status" value="2"/>
</dbReference>
<evidence type="ECO:0000256" key="8">
    <source>
        <dbReference type="PROSITE-ProRule" id="PRU00042"/>
    </source>
</evidence>
<dbReference type="InterPro" id="IPR013087">
    <property type="entry name" value="Znf_C2H2_type"/>
</dbReference>
<dbReference type="InterPro" id="IPR050589">
    <property type="entry name" value="Ikaros_C2H2-ZF"/>
</dbReference>
<dbReference type="Pfam" id="PF00096">
    <property type="entry name" value="zf-C2H2"/>
    <property type="match status" value="2"/>
</dbReference>
<dbReference type="AlphaFoldDB" id="A0AAV5RQN7"/>
<keyword evidence="2" id="KW-0479">Metal-binding</keyword>
<evidence type="ECO:0000313" key="12">
    <source>
        <dbReference type="Proteomes" id="UP001377567"/>
    </source>
</evidence>
<evidence type="ECO:0000256" key="5">
    <source>
        <dbReference type="ARBA" id="ARBA00022833"/>
    </source>
</evidence>
<evidence type="ECO:0000259" key="10">
    <source>
        <dbReference type="PROSITE" id="PS50157"/>
    </source>
</evidence>
<accession>A0AAV5RQN7</accession>
<dbReference type="PANTHER" id="PTHR24404">
    <property type="entry name" value="ZINC FINGER PROTEIN"/>
    <property type="match status" value="1"/>
</dbReference>
<keyword evidence="12" id="KW-1185">Reference proteome</keyword>
<feature type="compositionally biased region" description="Polar residues" evidence="9">
    <location>
        <begin position="72"/>
        <end position="82"/>
    </location>
</feature>